<gene>
    <name evidence="2" type="ORF">WJX72_009949</name>
</gene>
<dbReference type="InterPro" id="IPR016024">
    <property type="entry name" value="ARM-type_fold"/>
</dbReference>
<keyword evidence="3" id="KW-1185">Reference proteome</keyword>
<organism evidence="2 3">
    <name type="scientific">[Myrmecia] bisecta</name>
    <dbReference type="NCBI Taxonomy" id="41462"/>
    <lineage>
        <taxon>Eukaryota</taxon>
        <taxon>Viridiplantae</taxon>
        <taxon>Chlorophyta</taxon>
        <taxon>core chlorophytes</taxon>
        <taxon>Trebouxiophyceae</taxon>
        <taxon>Trebouxiales</taxon>
        <taxon>Trebouxiaceae</taxon>
        <taxon>Myrmecia</taxon>
    </lineage>
</organism>
<evidence type="ECO:0000313" key="2">
    <source>
        <dbReference type="EMBL" id="KAK9830137.1"/>
    </source>
</evidence>
<evidence type="ECO:0000256" key="1">
    <source>
        <dbReference type="PROSITE-ProRule" id="PRU00259"/>
    </source>
</evidence>
<dbReference type="Proteomes" id="UP001489004">
    <property type="component" value="Unassembled WGS sequence"/>
</dbReference>
<name>A0AAW1R8J4_9CHLO</name>
<accession>A0AAW1R8J4</accession>
<dbReference type="InterPro" id="IPR011989">
    <property type="entry name" value="ARM-like"/>
</dbReference>
<dbReference type="Gene3D" id="1.25.10.10">
    <property type="entry name" value="Leucine-rich Repeat Variant"/>
    <property type="match status" value="1"/>
</dbReference>
<dbReference type="InterPro" id="IPR000225">
    <property type="entry name" value="Armadillo"/>
</dbReference>
<dbReference type="EMBL" id="JALJOR010000001">
    <property type="protein sequence ID" value="KAK9830137.1"/>
    <property type="molecule type" value="Genomic_DNA"/>
</dbReference>
<comment type="caution">
    <text evidence="2">The sequence shown here is derived from an EMBL/GenBank/DDBJ whole genome shotgun (WGS) entry which is preliminary data.</text>
</comment>
<dbReference type="PANTHER" id="PTHR47673:SF1">
    <property type="entry name" value="ARM REPEAT SUPERFAMILY PROTEIN"/>
    <property type="match status" value="1"/>
</dbReference>
<feature type="repeat" description="ARM" evidence="1">
    <location>
        <begin position="122"/>
        <end position="165"/>
    </location>
</feature>
<protein>
    <submittedName>
        <fullName evidence="2">Uncharacterized protein</fullName>
    </submittedName>
</protein>
<dbReference type="PANTHER" id="PTHR47673">
    <property type="entry name" value="ARM REPEAT SUPERFAMILY PROTEIN"/>
    <property type="match status" value="1"/>
</dbReference>
<sequence length="193" mass="20104">MLALLNAPGYAPVAQQVAQHQQRGCSTAAKLAGAASTTGAAGEAGVSDSDLDSVRLRIVRWLAACMLGAAAWQVLPGLGPNAVVQTVTLLDAQEPFLQRSAVSRVRLLASSDSTALPVIRAGAAPKLVQLLRPDLDESVVPGMLAAMRELCRIDEGRQALRAAGAERVLAAAKMQSWYGEAAEEAIQNVLALL</sequence>
<reference evidence="2 3" key="1">
    <citation type="journal article" date="2024" name="Nat. Commun.">
        <title>Phylogenomics reveals the evolutionary origins of lichenization in chlorophyte algae.</title>
        <authorList>
            <person name="Puginier C."/>
            <person name="Libourel C."/>
            <person name="Otte J."/>
            <person name="Skaloud P."/>
            <person name="Haon M."/>
            <person name="Grisel S."/>
            <person name="Petersen M."/>
            <person name="Berrin J.G."/>
            <person name="Delaux P.M."/>
            <person name="Dal Grande F."/>
            <person name="Keller J."/>
        </authorList>
    </citation>
    <scope>NUCLEOTIDE SEQUENCE [LARGE SCALE GENOMIC DNA]</scope>
    <source>
        <strain evidence="2 3">SAG 2043</strain>
    </source>
</reference>
<proteinExistence type="predicted"/>
<evidence type="ECO:0000313" key="3">
    <source>
        <dbReference type="Proteomes" id="UP001489004"/>
    </source>
</evidence>
<dbReference type="SUPFAM" id="SSF48371">
    <property type="entry name" value="ARM repeat"/>
    <property type="match status" value="1"/>
</dbReference>
<dbReference type="PROSITE" id="PS50176">
    <property type="entry name" value="ARM_REPEAT"/>
    <property type="match status" value="1"/>
</dbReference>
<dbReference type="AlphaFoldDB" id="A0AAW1R8J4"/>